<dbReference type="SUPFAM" id="SSF160369">
    <property type="entry name" value="Ribosomal protein L10-like"/>
    <property type="match status" value="1"/>
</dbReference>
<feature type="non-terminal residue" evidence="7">
    <location>
        <position position="222"/>
    </location>
</feature>
<dbReference type="GO" id="GO:0005730">
    <property type="term" value="C:nucleolus"/>
    <property type="evidence" value="ECO:0007669"/>
    <property type="project" value="UniProtKB-SubCell"/>
</dbReference>
<dbReference type="CDD" id="cd05796">
    <property type="entry name" value="Ribosomal_P0_like"/>
    <property type="match status" value="1"/>
</dbReference>
<dbReference type="GO" id="GO:0030687">
    <property type="term" value="C:preribosome, large subunit precursor"/>
    <property type="evidence" value="ECO:0007669"/>
    <property type="project" value="TreeGrafter"/>
</dbReference>
<dbReference type="InterPro" id="IPR001790">
    <property type="entry name" value="Ribosomal_uL10"/>
</dbReference>
<evidence type="ECO:0000256" key="2">
    <source>
        <dbReference type="ARBA" id="ARBA00008889"/>
    </source>
</evidence>
<reference evidence="7 8" key="1">
    <citation type="submission" date="2017-03" db="EMBL/GenBank/DDBJ databases">
        <title>Genome of the blue death feigning beetle - Asbolus verrucosus.</title>
        <authorList>
            <person name="Rider S.D."/>
        </authorList>
    </citation>
    <scope>NUCLEOTIDE SEQUENCE [LARGE SCALE GENOMIC DNA]</scope>
    <source>
        <strain evidence="7">Butters</strain>
        <tissue evidence="7">Head and leg muscle</tissue>
    </source>
</reference>
<evidence type="ECO:0000256" key="1">
    <source>
        <dbReference type="ARBA" id="ARBA00004046"/>
    </source>
</evidence>
<feature type="non-terminal residue" evidence="7">
    <location>
        <position position="1"/>
    </location>
</feature>
<dbReference type="FunFam" id="3.90.105.20:FF:000003">
    <property type="entry name" value="Ribosome assembly factor mrt4"/>
    <property type="match status" value="1"/>
</dbReference>
<dbReference type="InterPro" id="IPR043164">
    <property type="entry name" value="Ribosomal_uL10-like_insert_sf"/>
</dbReference>
<evidence type="ECO:0000256" key="3">
    <source>
        <dbReference type="ARBA" id="ARBA00022490"/>
    </source>
</evidence>
<name>A0A482VE58_ASBVE</name>
<dbReference type="InterPro" id="IPR051742">
    <property type="entry name" value="Ribosome_Assembly_uL10"/>
</dbReference>
<accession>A0A482VE58</accession>
<dbReference type="Pfam" id="PF17777">
    <property type="entry name" value="RL10P_insert"/>
    <property type="match status" value="1"/>
</dbReference>
<dbReference type="InterPro" id="IPR040637">
    <property type="entry name" value="Ribosomal_uL10-like_insert"/>
</dbReference>
<comment type="caution">
    <text evidence="7">The sequence shown here is derived from an EMBL/GenBank/DDBJ whole genome shotgun (WGS) entry which is preliminary data.</text>
</comment>
<keyword evidence="3 5" id="KW-0963">Cytoplasm</keyword>
<feature type="domain" description="Large ribosomal subunit protein uL10-like insertion" evidence="6">
    <location>
        <begin position="115"/>
        <end position="184"/>
    </location>
</feature>
<proteinExistence type="inferred from homology"/>
<dbReference type="Gene3D" id="3.30.70.1730">
    <property type="match status" value="1"/>
</dbReference>
<dbReference type="GO" id="GO:0000956">
    <property type="term" value="P:nuclear-transcribed mRNA catabolic process"/>
    <property type="evidence" value="ECO:0007669"/>
    <property type="project" value="TreeGrafter"/>
</dbReference>
<dbReference type="Pfam" id="PF00466">
    <property type="entry name" value="Ribosomal_L10"/>
    <property type="match status" value="1"/>
</dbReference>
<evidence type="ECO:0000313" key="8">
    <source>
        <dbReference type="Proteomes" id="UP000292052"/>
    </source>
</evidence>
<gene>
    <name evidence="7" type="ORF">BDFB_013743</name>
</gene>
<comment type="similarity">
    <text evidence="2 5">Belongs to the universal ribosomal protein uL10 family.</text>
</comment>
<evidence type="ECO:0000313" key="7">
    <source>
        <dbReference type="EMBL" id="RZB73477.1"/>
    </source>
</evidence>
<comment type="function">
    <text evidence="1 5">Component of the ribosome assembly machinery. Nuclear paralog of the ribosomal protein P0, it binds pre-60S subunits at an early stage of assembly in the nucleolus, and is replaced by P0 in cytoplasmic pre-60S subunits and mature 80S ribosomes.</text>
</comment>
<dbReference type="STRING" id="1661398.A0A482VE58"/>
<keyword evidence="4 5" id="KW-0539">Nucleus</keyword>
<dbReference type="FunFam" id="3.30.70.1730:FF:000004">
    <property type="entry name" value="Ribosome assembly factor mrt4"/>
    <property type="match status" value="1"/>
</dbReference>
<keyword evidence="8" id="KW-1185">Reference proteome</keyword>
<evidence type="ECO:0000256" key="4">
    <source>
        <dbReference type="ARBA" id="ARBA00023242"/>
    </source>
</evidence>
<keyword evidence="5" id="KW-0690">Ribosome biogenesis</keyword>
<evidence type="ECO:0000256" key="5">
    <source>
        <dbReference type="RuleBase" id="RU364039"/>
    </source>
</evidence>
<dbReference type="InterPro" id="IPR043141">
    <property type="entry name" value="Ribosomal_uL10-like_sf"/>
</dbReference>
<sequence length="222" mass="25653">SLTKTDKKGLAFKQKIVEDVRNCVEKYSSIYVFTFRNMRNEKMKEVREEWKPSRFFFGKNKVIAIGLGRNKEEEAADDLHKLSKCLKGQCALLFTDCEKKEVVEWFESYSCEDFARSGCTVDETITLPEGPLKEFSHAIEPYLRKLGMPTKLDRGVVTLIKEYKVCERGSVLTPEQAKLLELLGHRLATFKLDLRACWIKGVGFEKLSMDKNEAEDEEMEDE</sequence>
<evidence type="ECO:0000259" key="6">
    <source>
        <dbReference type="Pfam" id="PF17777"/>
    </source>
</evidence>
<protein>
    <recommendedName>
        <fullName evidence="5">Ribosome assembly factor mrt4</fullName>
    </recommendedName>
</protein>
<dbReference type="GO" id="GO:0003723">
    <property type="term" value="F:RNA binding"/>
    <property type="evidence" value="ECO:0007669"/>
    <property type="project" value="TreeGrafter"/>
</dbReference>
<dbReference type="PANTHER" id="PTHR45841:SF1">
    <property type="entry name" value="MRNA TURNOVER PROTEIN 4 HOMOLOG"/>
    <property type="match status" value="1"/>
</dbReference>
<dbReference type="EMBL" id="QDEB01108800">
    <property type="protein sequence ID" value="RZB73477.1"/>
    <property type="molecule type" value="Genomic_DNA"/>
</dbReference>
<dbReference type="GO" id="GO:0000027">
    <property type="term" value="P:ribosomal large subunit assembly"/>
    <property type="evidence" value="ECO:0007669"/>
    <property type="project" value="InterPro"/>
</dbReference>
<dbReference type="AlphaFoldDB" id="A0A482VE58"/>
<comment type="subunit">
    <text evidence="5">Associates with the pre-60S ribosomal particle.</text>
</comment>
<dbReference type="PANTHER" id="PTHR45841">
    <property type="entry name" value="MRNA TURNOVER PROTEIN 4 MRTO4"/>
    <property type="match status" value="1"/>
</dbReference>
<organism evidence="7 8">
    <name type="scientific">Asbolus verrucosus</name>
    <name type="common">Desert ironclad beetle</name>
    <dbReference type="NCBI Taxonomy" id="1661398"/>
    <lineage>
        <taxon>Eukaryota</taxon>
        <taxon>Metazoa</taxon>
        <taxon>Ecdysozoa</taxon>
        <taxon>Arthropoda</taxon>
        <taxon>Hexapoda</taxon>
        <taxon>Insecta</taxon>
        <taxon>Pterygota</taxon>
        <taxon>Neoptera</taxon>
        <taxon>Endopterygota</taxon>
        <taxon>Coleoptera</taxon>
        <taxon>Polyphaga</taxon>
        <taxon>Cucujiformia</taxon>
        <taxon>Tenebrionidae</taxon>
        <taxon>Pimeliinae</taxon>
        <taxon>Asbolus</taxon>
    </lineage>
</organism>
<dbReference type="Gene3D" id="3.90.105.20">
    <property type="match status" value="1"/>
</dbReference>
<dbReference type="GO" id="GO:0006364">
    <property type="term" value="P:rRNA processing"/>
    <property type="evidence" value="ECO:0007669"/>
    <property type="project" value="TreeGrafter"/>
</dbReference>
<dbReference type="GO" id="GO:0005737">
    <property type="term" value="C:cytoplasm"/>
    <property type="evidence" value="ECO:0007669"/>
    <property type="project" value="UniProtKB-SubCell"/>
</dbReference>
<dbReference type="OrthoDB" id="10262308at2759"/>
<comment type="subcellular location">
    <subcellularLocation>
        <location evidence="5">Cytoplasm</location>
    </subcellularLocation>
    <subcellularLocation>
        <location evidence="5">Nucleus</location>
        <location evidence="5">Nucleolus</location>
    </subcellularLocation>
</comment>
<dbReference type="InterPro" id="IPR033867">
    <property type="entry name" value="Mrt4"/>
</dbReference>
<dbReference type="Proteomes" id="UP000292052">
    <property type="component" value="Unassembled WGS sequence"/>
</dbReference>